<dbReference type="InterPro" id="IPR039629">
    <property type="entry name" value="R3HDM4"/>
</dbReference>
<dbReference type="Pfam" id="PF13902">
    <property type="entry name" value="R3H-assoc"/>
    <property type="match status" value="1"/>
</dbReference>
<proteinExistence type="predicted"/>
<accession>A0A1B6FBF8</accession>
<dbReference type="InterPro" id="IPR001374">
    <property type="entry name" value="R3H_dom"/>
</dbReference>
<dbReference type="InterPro" id="IPR025952">
    <property type="entry name" value="R3H-assoc_dom"/>
</dbReference>
<evidence type="ECO:0000259" key="1">
    <source>
        <dbReference type="PROSITE" id="PS51061"/>
    </source>
</evidence>
<dbReference type="SUPFAM" id="SSF82708">
    <property type="entry name" value="R3H domain"/>
    <property type="match status" value="1"/>
</dbReference>
<organism evidence="2">
    <name type="scientific">Cuerna arida</name>
    <dbReference type="NCBI Taxonomy" id="1464854"/>
    <lineage>
        <taxon>Eukaryota</taxon>
        <taxon>Metazoa</taxon>
        <taxon>Ecdysozoa</taxon>
        <taxon>Arthropoda</taxon>
        <taxon>Hexapoda</taxon>
        <taxon>Insecta</taxon>
        <taxon>Pterygota</taxon>
        <taxon>Neoptera</taxon>
        <taxon>Paraneoptera</taxon>
        <taxon>Hemiptera</taxon>
        <taxon>Auchenorrhyncha</taxon>
        <taxon>Membracoidea</taxon>
        <taxon>Cicadellidae</taxon>
        <taxon>Cicadellinae</taxon>
        <taxon>Proconiini</taxon>
        <taxon>Cuerna</taxon>
    </lineage>
</organism>
<dbReference type="EMBL" id="GECZ01022244">
    <property type="protein sequence ID" value="JAS47525.1"/>
    <property type="molecule type" value="Transcribed_RNA"/>
</dbReference>
<dbReference type="PANTHER" id="PTHR32019">
    <property type="entry name" value="R3H DOMAIN-CONTAINING PROTEIN 4"/>
    <property type="match status" value="1"/>
</dbReference>
<feature type="domain" description="R3H" evidence="1">
    <location>
        <begin position="207"/>
        <end position="270"/>
    </location>
</feature>
<reference evidence="2" key="1">
    <citation type="submission" date="2015-11" db="EMBL/GenBank/DDBJ databases">
        <title>De novo transcriptome assembly of four potential Pierce s Disease insect vectors from Arizona vineyards.</title>
        <authorList>
            <person name="Tassone E.E."/>
        </authorList>
    </citation>
    <scope>NUCLEOTIDE SEQUENCE</scope>
</reference>
<dbReference type="PROSITE" id="PS51061">
    <property type="entry name" value="R3H"/>
    <property type="match status" value="1"/>
</dbReference>
<dbReference type="Gene3D" id="3.30.1370.50">
    <property type="entry name" value="R3H-like domain"/>
    <property type="match status" value="1"/>
</dbReference>
<dbReference type="CDD" id="cd02325">
    <property type="entry name" value="R3H"/>
    <property type="match status" value="1"/>
</dbReference>
<protein>
    <recommendedName>
        <fullName evidence="1">R3H domain-containing protein</fullName>
    </recommendedName>
</protein>
<evidence type="ECO:0000313" key="2">
    <source>
        <dbReference type="EMBL" id="JAS47525.1"/>
    </source>
</evidence>
<dbReference type="InterPro" id="IPR036867">
    <property type="entry name" value="R3H_dom_sf"/>
</dbReference>
<dbReference type="GO" id="GO:0003676">
    <property type="term" value="F:nucleic acid binding"/>
    <property type="evidence" value="ECO:0007669"/>
    <property type="project" value="UniProtKB-UniRule"/>
</dbReference>
<dbReference type="PANTHER" id="PTHR32019:SF2">
    <property type="entry name" value="R3H DOMAIN-CONTAINING PROTEIN 4"/>
    <property type="match status" value="1"/>
</dbReference>
<gene>
    <name evidence="2" type="ORF">g.10198</name>
</gene>
<name>A0A1B6FBF8_9HEMI</name>
<dbReference type="AlphaFoldDB" id="A0A1B6FBF8"/>
<sequence length="290" mass="33374">MGFLRTPDENIAPEEHQIHIAVLEPSSSSDEEDEVVLPQPAHVPRARYHRRRLGQAFHQAMLQAYQDGVNGPSNIRRISGIYMCRNYRVGRKRSRRLDNSAFLQSLGKQGEDDMYEDIVQQEPTVFERLLCDEKAMEIWESFTSQPEEEQHTFLTGQVTLENAKQRATKERCDQNSLNKSKPSVGNKRFKKICPHVQEFLNSENMPKTTLLDLEPRLIEFFQSEPEGHYVSDPLNNDDRKVIHGLAQYLDLCSQSFNSQISYDQRCTKVTNPKSTFVTPTVLLSQFLGIS</sequence>